<dbReference type="RefSeq" id="WP_269949367.1">
    <property type="nucleotide sequence ID" value="NZ_CP104758.1"/>
</dbReference>
<organism evidence="1 2">
    <name type="scientific">Pantoea piersonii</name>
    <dbReference type="NCBI Taxonomy" id="2364647"/>
    <lineage>
        <taxon>Bacteria</taxon>
        <taxon>Pseudomonadati</taxon>
        <taxon>Pseudomonadota</taxon>
        <taxon>Gammaproteobacteria</taxon>
        <taxon>Enterobacterales</taxon>
        <taxon>Erwiniaceae</taxon>
        <taxon>Pantoea</taxon>
    </lineage>
</organism>
<gene>
    <name evidence="1" type="ORF">N5580_13280</name>
</gene>
<evidence type="ECO:0000313" key="2">
    <source>
        <dbReference type="Proteomes" id="UP001211544"/>
    </source>
</evidence>
<keyword evidence="2" id="KW-1185">Reference proteome</keyword>
<dbReference type="AlphaFoldDB" id="A0AAJ5QIM0"/>
<sequence length="103" mass="11916">MKLSWRAKQEVEEIIKNLSETDLERIGDEVDAMMDQHKVNPLMTALCSFLPKHFDYPAIEMVDEDDEQYEAAENFLRDAMVKVAKREVAIGIYCRRHGNLEAA</sequence>
<name>A0AAJ5QIM0_9GAMM</name>
<dbReference type="Proteomes" id="UP001211544">
    <property type="component" value="Chromosome"/>
</dbReference>
<dbReference type="KEGG" id="kpie:N5580_13280"/>
<proteinExistence type="predicted"/>
<accession>A0AAJ5QIM0</accession>
<dbReference type="EMBL" id="CP104758">
    <property type="protein sequence ID" value="WBG90059.1"/>
    <property type="molecule type" value="Genomic_DNA"/>
</dbReference>
<protein>
    <submittedName>
        <fullName evidence="1">Uncharacterized protein</fullName>
    </submittedName>
</protein>
<evidence type="ECO:0000313" key="1">
    <source>
        <dbReference type="EMBL" id="WBG90059.1"/>
    </source>
</evidence>
<reference evidence="1 2" key="1">
    <citation type="journal article" date="2022" name="J Glob Antimicrob Resist">
        <title>First complete genome of a multidrug resistant strain of the novel human pathogen Kalamiella piersonii (GABEKP28) identified in human saliva.</title>
        <authorList>
            <person name="McDonagh F."/>
            <person name="Singh N.K."/>
            <person name="Venkateswaran K."/>
            <person name="Lonappan A.M."/>
            <person name="Hallahan B."/>
            <person name="Tuohy A."/>
            <person name="Burke L."/>
            <person name="Kovarova A."/>
            <person name="Miliotis G."/>
        </authorList>
    </citation>
    <scope>NUCLEOTIDE SEQUENCE [LARGE SCALE GENOMIC DNA]</scope>
    <source>
        <strain evidence="1 2">GABEKP28</strain>
    </source>
</reference>